<protein>
    <submittedName>
        <fullName evidence="1">Uncharacterized protein</fullName>
    </submittedName>
</protein>
<dbReference type="InParanoid" id="A0A078B101"/>
<evidence type="ECO:0000313" key="2">
    <source>
        <dbReference type="Proteomes" id="UP000039865"/>
    </source>
</evidence>
<gene>
    <name evidence="1" type="primary">Contig13991.g14933</name>
    <name evidence="1" type="ORF">STYLEM_15866</name>
</gene>
<name>A0A078B101_STYLE</name>
<keyword evidence="2" id="KW-1185">Reference proteome</keyword>
<reference evidence="1 2" key="1">
    <citation type="submission" date="2014-06" db="EMBL/GenBank/DDBJ databases">
        <authorList>
            <person name="Swart Estienne"/>
        </authorList>
    </citation>
    <scope>NUCLEOTIDE SEQUENCE [LARGE SCALE GENOMIC DNA]</scope>
    <source>
        <strain evidence="1 2">130c</strain>
    </source>
</reference>
<organism evidence="1 2">
    <name type="scientific">Stylonychia lemnae</name>
    <name type="common">Ciliate</name>
    <dbReference type="NCBI Taxonomy" id="5949"/>
    <lineage>
        <taxon>Eukaryota</taxon>
        <taxon>Sar</taxon>
        <taxon>Alveolata</taxon>
        <taxon>Ciliophora</taxon>
        <taxon>Intramacronucleata</taxon>
        <taxon>Spirotrichea</taxon>
        <taxon>Stichotrichia</taxon>
        <taxon>Sporadotrichida</taxon>
        <taxon>Oxytrichidae</taxon>
        <taxon>Stylonychinae</taxon>
        <taxon>Stylonychia</taxon>
    </lineage>
</organism>
<evidence type="ECO:0000313" key="1">
    <source>
        <dbReference type="EMBL" id="CDW86768.1"/>
    </source>
</evidence>
<proteinExistence type="predicted"/>
<dbReference type="EMBL" id="CCKQ01014963">
    <property type="protein sequence ID" value="CDW86768.1"/>
    <property type="molecule type" value="Genomic_DNA"/>
</dbReference>
<sequence length="69" mass="7388">MLLTPISPCKSATSCLQIASPRPVPPYLRVVERSAWAKDSNTFATASTDMPMPVSLTSKRSLSMLSACS</sequence>
<dbReference type="Proteomes" id="UP000039865">
    <property type="component" value="Unassembled WGS sequence"/>
</dbReference>
<dbReference type="AlphaFoldDB" id="A0A078B101"/>
<accession>A0A078B101</accession>